<gene>
    <name evidence="1" type="ORF">XAC3562_890165</name>
</gene>
<dbReference type="KEGG" id="xcr:J163_04194"/>
<dbReference type="KEGG" id="xcw:J162_04199"/>
<keyword evidence="1" id="KW-0808">Transferase</keyword>
<dbReference type="KEGG" id="xcf:J172_04235"/>
<dbReference type="GO" id="GO:0016740">
    <property type="term" value="F:transferase activity"/>
    <property type="evidence" value="ECO:0007669"/>
    <property type="project" value="UniProtKB-KW"/>
</dbReference>
<name>A0A0U5FJG5_XANCI</name>
<reference evidence="1 2" key="1">
    <citation type="submission" date="2014-09" db="EMBL/GenBank/DDBJ databases">
        <authorList>
            <person name="Regsiter A."/>
        </authorList>
    </citation>
    <scope>NUCLEOTIDE SEQUENCE [LARGE SCALE GENOMIC DNA]</scope>
</reference>
<evidence type="ECO:0000313" key="1">
    <source>
        <dbReference type="EMBL" id="CEG18841.1"/>
    </source>
</evidence>
<dbReference type="InterPro" id="IPR024524">
    <property type="entry name" value="DUF3800"/>
</dbReference>
<dbReference type="KEGG" id="xcn:J169_04242"/>
<sequence>MGWPLTTHVLCEARGCSEDQDLELAFRRICGGDNFSGLELPFDPVICDKKSNAIGLQLADLIARPIGTRQLHPLQPNRAWQVIEQKLDKDRTGRYLGYGLKCFP</sequence>
<dbReference type="Proteomes" id="UP000052230">
    <property type="component" value="Unassembled WGS sequence"/>
</dbReference>
<proteinExistence type="predicted"/>
<dbReference type="EMBL" id="CCXZ01000187">
    <property type="protein sequence ID" value="CEG18841.1"/>
    <property type="molecule type" value="Genomic_DNA"/>
</dbReference>
<dbReference type="Pfam" id="PF12686">
    <property type="entry name" value="DUF3800"/>
    <property type="match status" value="1"/>
</dbReference>
<organism evidence="1 2">
    <name type="scientific">Xanthomonas citri pv. citri</name>
    <dbReference type="NCBI Taxonomy" id="611301"/>
    <lineage>
        <taxon>Bacteria</taxon>
        <taxon>Pseudomonadati</taxon>
        <taxon>Pseudomonadota</taxon>
        <taxon>Gammaproteobacteria</taxon>
        <taxon>Lysobacterales</taxon>
        <taxon>Lysobacteraceae</taxon>
        <taxon>Xanthomonas</taxon>
    </lineage>
</organism>
<dbReference type="AlphaFoldDB" id="A0A0U5FJG5"/>
<protein>
    <submittedName>
        <fullName evidence="1">3-deoxy-D-manno-octulosonic-acid transferase</fullName>
    </submittedName>
</protein>
<dbReference type="KEGG" id="xcu:J159_04194"/>
<evidence type="ECO:0000313" key="2">
    <source>
        <dbReference type="Proteomes" id="UP000052230"/>
    </source>
</evidence>
<accession>A0A0U5FJG5</accession>
<dbReference type="KEGG" id="xcm:J164_04195"/>
<keyword evidence="2" id="KW-1185">Reference proteome</keyword>
<comment type="caution">
    <text evidence="1">The sequence shown here is derived from an EMBL/GenBank/DDBJ whole genome shotgun (WGS) entry which is preliminary data.</text>
</comment>